<evidence type="ECO:0000256" key="1">
    <source>
        <dbReference type="SAM" id="Phobius"/>
    </source>
</evidence>
<keyword evidence="1" id="KW-1133">Transmembrane helix</keyword>
<protein>
    <submittedName>
        <fullName evidence="2">Uncharacterized protein</fullName>
    </submittedName>
</protein>
<keyword evidence="3" id="KW-1185">Reference proteome</keyword>
<dbReference type="Proteomes" id="UP000643610">
    <property type="component" value="Unassembled WGS sequence"/>
</dbReference>
<feature type="transmembrane region" description="Helical" evidence="1">
    <location>
        <begin position="74"/>
        <end position="96"/>
    </location>
</feature>
<reference evidence="2 3" key="1">
    <citation type="submission" date="2020-08" db="EMBL/GenBank/DDBJ databases">
        <title>Novel species isolated from subtropical streams in China.</title>
        <authorList>
            <person name="Lu H."/>
        </authorList>
    </citation>
    <scope>NUCLEOTIDE SEQUENCE [LARGE SCALE GENOMIC DNA]</scope>
    <source>
        <strain evidence="2 3">KCTC 52442</strain>
    </source>
</reference>
<keyword evidence="1" id="KW-0472">Membrane</keyword>
<comment type="caution">
    <text evidence="2">The sequence shown here is derived from an EMBL/GenBank/DDBJ whole genome shotgun (WGS) entry which is preliminary data.</text>
</comment>
<gene>
    <name evidence="2" type="ORF">H8K33_15385</name>
</gene>
<proteinExistence type="predicted"/>
<feature type="transmembrane region" description="Helical" evidence="1">
    <location>
        <begin position="12"/>
        <end position="30"/>
    </location>
</feature>
<sequence>MATSRHKWAMICYLLALLVSVGNMLAIFYIHRVPLFTGRGLGSFVVLWFVLYAVPSTGIWFVGSLFEKQRKWTMAYWTSIGLMMLIMLIVPMKFYID</sequence>
<keyword evidence="1" id="KW-0812">Transmembrane</keyword>
<feature type="transmembrane region" description="Helical" evidence="1">
    <location>
        <begin position="42"/>
        <end position="62"/>
    </location>
</feature>
<dbReference type="RefSeq" id="WP_186891946.1">
    <property type="nucleotide sequence ID" value="NZ_JACOFU010000007.1"/>
</dbReference>
<organism evidence="2 3">
    <name type="scientific">Undibacterium amnicola</name>
    <dbReference type="NCBI Taxonomy" id="1834038"/>
    <lineage>
        <taxon>Bacteria</taxon>
        <taxon>Pseudomonadati</taxon>
        <taxon>Pseudomonadota</taxon>
        <taxon>Betaproteobacteria</taxon>
        <taxon>Burkholderiales</taxon>
        <taxon>Oxalobacteraceae</taxon>
        <taxon>Undibacterium</taxon>
    </lineage>
</organism>
<accession>A0ABR6XTV7</accession>
<dbReference type="EMBL" id="JACOFU010000007">
    <property type="protein sequence ID" value="MBC3832892.1"/>
    <property type="molecule type" value="Genomic_DNA"/>
</dbReference>
<evidence type="ECO:0000313" key="2">
    <source>
        <dbReference type="EMBL" id="MBC3832892.1"/>
    </source>
</evidence>
<name>A0ABR6XTV7_9BURK</name>
<evidence type="ECO:0000313" key="3">
    <source>
        <dbReference type="Proteomes" id="UP000643610"/>
    </source>
</evidence>